<dbReference type="InterPro" id="IPR036537">
    <property type="entry name" value="Adaptor_Cbl_N_dom_sf"/>
</dbReference>
<dbReference type="Gene3D" id="1.20.930.20">
    <property type="entry name" value="Adaptor protein Cbl, N-terminal domain"/>
    <property type="match status" value="1"/>
</dbReference>
<accession>A0A1L9REZ9</accession>
<dbReference type="Proteomes" id="UP000184383">
    <property type="component" value="Unassembled WGS sequence"/>
</dbReference>
<sequence>MAEAIGLASSILGLAVFAYDTSKSLYEAISSYKSQRKTIRDLQTDISSLVTILESIQTQARDSQDDKRLKPLQQPLECCLETCQEMRKALDMCTKHSGEGQNSIQDWLKMRYHEKSFEDMKQRLASYKSTLSITFDAINIRVQCSTEDSLNDLKDSIQGTKEDLEDQLDQVRETISSADVSVQGVLQADQTHLQKSLESLERAQWVISTTQPQVIIKSNRAVQGSRAIFGTDVSQPEFSMNVSGNEAGLGAVVSAGVHSPETLQKLLGDSRTQNFALLLQALQTQPQSTNASALQNLLHNLQLGPPEGNHASNLGISENSNPEVLSRHPYDPSGQYMGR</sequence>
<dbReference type="GO" id="GO:0007166">
    <property type="term" value="P:cell surface receptor signaling pathway"/>
    <property type="evidence" value="ECO:0007669"/>
    <property type="project" value="InterPro"/>
</dbReference>
<dbReference type="AlphaFoldDB" id="A0A1L9REZ9"/>
<evidence type="ECO:0000256" key="1">
    <source>
        <dbReference type="SAM" id="Coils"/>
    </source>
</evidence>
<reference evidence="5" key="1">
    <citation type="journal article" date="2017" name="Genome Biol.">
        <title>Comparative genomics reveals high biological diversity and specific adaptations in the industrially and medically important fungal genus Aspergillus.</title>
        <authorList>
            <person name="de Vries R.P."/>
            <person name="Riley R."/>
            <person name="Wiebenga A."/>
            <person name="Aguilar-Osorio G."/>
            <person name="Amillis S."/>
            <person name="Uchima C.A."/>
            <person name="Anderluh G."/>
            <person name="Asadollahi M."/>
            <person name="Askin M."/>
            <person name="Barry K."/>
            <person name="Battaglia E."/>
            <person name="Bayram O."/>
            <person name="Benocci T."/>
            <person name="Braus-Stromeyer S.A."/>
            <person name="Caldana C."/>
            <person name="Canovas D."/>
            <person name="Cerqueira G.C."/>
            <person name="Chen F."/>
            <person name="Chen W."/>
            <person name="Choi C."/>
            <person name="Clum A."/>
            <person name="Dos Santos R.A."/>
            <person name="Damasio A.R."/>
            <person name="Diallinas G."/>
            <person name="Emri T."/>
            <person name="Fekete E."/>
            <person name="Flipphi M."/>
            <person name="Freyberg S."/>
            <person name="Gallo A."/>
            <person name="Gournas C."/>
            <person name="Habgood R."/>
            <person name="Hainaut M."/>
            <person name="Harispe M.L."/>
            <person name="Henrissat B."/>
            <person name="Hilden K.S."/>
            <person name="Hope R."/>
            <person name="Hossain A."/>
            <person name="Karabika E."/>
            <person name="Karaffa L."/>
            <person name="Karanyi Z."/>
            <person name="Krasevec N."/>
            <person name="Kuo A."/>
            <person name="Kusch H."/>
            <person name="LaButti K."/>
            <person name="Lagendijk E.L."/>
            <person name="Lapidus A."/>
            <person name="Levasseur A."/>
            <person name="Lindquist E."/>
            <person name="Lipzen A."/>
            <person name="Logrieco A.F."/>
            <person name="MacCabe A."/>
            <person name="Maekelae M.R."/>
            <person name="Malavazi I."/>
            <person name="Melin P."/>
            <person name="Meyer V."/>
            <person name="Mielnichuk N."/>
            <person name="Miskei M."/>
            <person name="Molnar A.P."/>
            <person name="Mule G."/>
            <person name="Ngan C.Y."/>
            <person name="Orejas M."/>
            <person name="Orosz E."/>
            <person name="Ouedraogo J.P."/>
            <person name="Overkamp K.M."/>
            <person name="Park H.-S."/>
            <person name="Perrone G."/>
            <person name="Piumi F."/>
            <person name="Punt P.J."/>
            <person name="Ram A.F."/>
            <person name="Ramon A."/>
            <person name="Rauscher S."/>
            <person name="Record E."/>
            <person name="Riano-Pachon D.M."/>
            <person name="Robert V."/>
            <person name="Roehrig J."/>
            <person name="Ruller R."/>
            <person name="Salamov A."/>
            <person name="Salih N.S."/>
            <person name="Samson R.A."/>
            <person name="Sandor E."/>
            <person name="Sanguinetti M."/>
            <person name="Schuetze T."/>
            <person name="Sepcic K."/>
            <person name="Shelest E."/>
            <person name="Sherlock G."/>
            <person name="Sophianopoulou V."/>
            <person name="Squina F.M."/>
            <person name="Sun H."/>
            <person name="Susca A."/>
            <person name="Todd R.B."/>
            <person name="Tsang A."/>
            <person name="Unkles S.E."/>
            <person name="van de Wiele N."/>
            <person name="van Rossen-Uffink D."/>
            <person name="Oliveira J.V."/>
            <person name="Vesth T.C."/>
            <person name="Visser J."/>
            <person name="Yu J.-H."/>
            <person name="Zhou M."/>
            <person name="Andersen M.R."/>
            <person name="Archer D.B."/>
            <person name="Baker S.E."/>
            <person name="Benoit I."/>
            <person name="Brakhage A.A."/>
            <person name="Braus G.H."/>
            <person name="Fischer R."/>
            <person name="Frisvad J.C."/>
            <person name="Goldman G.H."/>
            <person name="Houbraken J."/>
            <person name="Oakley B."/>
            <person name="Pocsi I."/>
            <person name="Scazzocchio C."/>
            <person name="Seiboth B."/>
            <person name="vanKuyk P.A."/>
            <person name="Wortman J."/>
            <person name="Dyer P.S."/>
            <person name="Grigoriev I.V."/>
        </authorList>
    </citation>
    <scope>NUCLEOTIDE SEQUENCE [LARGE SCALE GENOMIC DNA]</scope>
    <source>
        <strain evidence="5">DTO 134E9</strain>
    </source>
</reference>
<protein>
    <recommendedName>
        <fullName evidence="3">Azaphilone pigments biosynthesis cluster protein L N-terminal domain-containing protein</fullName>
    </recommendedName>
</protein>
<evidence type="ECO:0000259" key="3">
    <source>
        <dbReference type="Pfam" id="PF17111"/>
    </source>
</evidence>
<evidence type="ECO:0000256" key="2">
    <source>
        <dbReference type="SAM" id="MobiDB-lite"/>
    </source>
</evidence>
<organism evidence="4 5">
    <name type="scientific">Aspergillus wentii DTO 134E9</name>
    <dbReference type="NCBI Taxonomy" id="1073089"/>
    <lineage>
        <taxon>Eukaryota</taxon>
        <taxon>Fungi</taxon>
        <taxon>Dikarya</taxon>
        <taxon>Ascomycota</taxon>
        <taxon>Pezizomycotina</taxon>
        <taxon>Eurotiomycetes</taxon>
        <taxon>Eurotiomycetidae</taxon>
        <taxon>Eurotiales</taxon>
        <taxon>Aspergillaceae</taxon>
        <taxon>Aspergillus</taxon>
        <taxon>Aspergillus subgen. Cremei</taxon>
    </lineage>
</organism>
<dbReference type="Pfam" id="PF17111">
    <property type="entry name" value="PigL_N"/>
    <property type="match status" value="1"/>
</dbReference>
<dbReference type="OrthoDB" id="5068804at2759"/>
<dbReference type="InterPro" id="IPR031348">
    <property type="entry name" value="PigL_N"/>
</dbReference>
<keyword evidence="1" id="KW-0175">Coiled coil</keyword>
<dbReference type="RefSeq" id="XP_040687120.1">
    <property type="nucleotide sequence ID" value="XM_040833426.1"/>
</dbReference>
<feature type="compositionally biased region" description="Polar residues" evidence="2">
    <location>
        <begin position="310"/>
        <end position="323"/>
    </location>
</feature>
<feature type="domain" description="Azaphilone pigments biosynthesis cluster protein L N-terminal" evidence="3">
    <location>
        <begin position="2"/>
        <end position="195"/>
    </location>
</feature>
<feature type="region of interest" description="Disordered" evidence="2">
    <location>
        <begin position="304"/>
        <end position="339"/>
    </location>
</feature>
<feature type="coiled-coil region" evidence="1">
    <location>
        <begin position="147"/>
        <end position="181"/>
    </location>
</feature>
<evidence type="ECO:0000313" key="4">
    <source>
        <dbReference type="EMBL" id="OJJ33443.1"/>
    </source>
</evidence>
<name>A0A1L9REZ9_ASPWE</name>
<dbReference type="EMBL" id="KV878214">
    <property type="protein sequence ID" value="OJJ33443.1"/>
    <property type="molecule type" value="Genomic_DNA"/>
</dbReference>
<dbReference type="VEuPathDB" id="FungiDB:ASPWEDRAFT_30519"/>
<proteinExistence type="predicted"/>
<keyword evidence="5" id="KW-1185">Reference proteome</keyword>
<dbReference type="GeneID" id="63749274"/>
<evidence type="ECO:0000313" key="5">
    <source>
        <dbReference type="Proteomes" id="UP000184383"/>
    </source>
</evidence>
<gene>
    <name evidence="4" type="ORF">ASPWEDRAFT_30519</name>
</gene>